<reference evidence="1" key="1">
    <citation type="submission" date="2022-06" db="EMBL/GenBank/DDBJ databases">
        <title>Fusarium solani species complex genomes reveal bases of compartmentalisation and animal pathogenesis.</title>
        <authorList>
            <person name="Tsai I.J."/>
        </authorList>
    </citation>
    <scope>NUCLEOTIDE SEQUENCE</scope>
    <source>
        <strain evidence="1">Fu6.1</strain>
    </source>
</reference>
<name>A0ACC0QCM8_9HYPO</name>
<organism evidence="1 2">
    <name type="scientific">Fusarium keratoplasticum</name>
    <dbReference type="NCBI Taxonomy" id="1328300"/>
    <lineage>
        <taxon>Eukaryota</taxon>
        <taxon>Fungi</taxon>
        <taxon>Dikarya</taxon>
        <taxon>Ascomycota</taxon>
        <taxon>Pezizomycotina</taxon>
        <taxon>Sordariomycetes</taxon>
        <taxon>Hypocreomycetidae</taxon>
        <taxon>Hypocreales</taxon>
        <taxon>Nectriaceae</taxon>
        <taxon>Fusarium</taxon>
        <taxon>Fusarium solani species complex</taxon>
    </lineage>
</organism>
<evidence type="ECO:0000313" key="1">
    <source>
        <dbReference type="EMBL" id="KAI8650436.1"/>
    </source>
</evidence>
<sequence length="1206" mass="135510">MGSTAAPSRVKKTDITRRRTGCQTCRHRRRKCDETRPKCLSCVQRGVECGGYERRIAFKDVSAATADYSKRIEEARWSALRLRDANKKRVRGKHPAAEPLMQWDGEANAQQQLEQDDDDDGQADLELSMGGASDPESQSSLLQSQAPAATPALDCQQLEQDTRATEDSLDAAFSPPRVNFDTALDFLVQTPFTGAQGEATPTDQVDDACTVLTSPFPMPLAMEEANDEPFEPIHGEDEASMINLSLKFGMHGRQSFQDNGGLRDGLALASLPWGNVLVTREDDQPTPLDMPPCPHPAQTPSLKLPTEDILLQNYEIHLAPTIFGEGTPLNMLQAGNSLRAAALALSVSHMELGHDSITQSLRLSPSDGSRYYDLAMRDMAHRLEQPGRHHDEQLVGTTLLLAYRDLTVGSIRDVQHHLRKLQSIMSNSKRISAHAMTLFKASRILQYDFRLTRNPTRKSTTAFDASELQVLLDPQLAIRDILARLTHLYGRYSMEASFRTDDGGYGEVGASSKAVQWIQQMLNRQCDFHQFQQRDYHDQDLTEEELQDQFDILSQRLDVWHHGLCDHDMPRPNLGTEEDFIVANPLGTIMTFRFASEHKAVDYLLYLLSRLICSRLQSILRGKRTNARGQAWGRVMLGVMASMDVDRQKISFHSIEDLLLTMIEVSEGTDLPMAILHTFIPRFSSSCWNSQGAASWAFVRQTAELVIRERLCGKDVWSLLVARDDYETDKDCSNTMPPLPPSRRGERNVHEHLMIDLSREVEKNAYHHIKNPNGIIDLGSAVNYNMRDVLGPWVQRRLSKKQIRESLDYNDTQGSPELLQAVSGFVNLFFRCRYPLVPSNVLAANGCTSLLDSLAFSIADEGDVILLPTPSYGMFAHDLTARTGVRLVHVPCDDIPQDRFTADAPLDDSSWSSLLARRLESYITQERAQGSKVAAVLLTNPENPLGRCYSPDVLLQVSQVCGLHQVHLIVDEIYAFTGGNDFTSILSLDTAMNRENVHVLWGMSKDFGLGGLRLGFLFTYNKRLYETMRTLSMFGWVSAFSAKVSTEVLSDHDYLSRQFFPLLQQRLLGRRRNVTSRLAKLGVPFITPQAGFFIFINLSTWMKCLSIDDPKEDLELKLLRHLMAHQVSLEPGQAFFSCSRGWFRLNYGVEEAVLELGLRRLEHALGVLEDDGLTLCDSVADTPGEKEKGNKSHMKNWAMSSFFYST</sequence>
<dbReference type="EMBL" id="CM046514">
    <property type="protein sequence ID" value="KAI8650436.1"/>
    <property type="molecule type" value="Genomic_DNA"/>
</dbReference>
<proteinExistence type="predicted"/>
<keyword evidence="2" id="KW-1185">Reference proteome</keyword>
<gene>
    <name evidence="1" type="ORF">NCS57_01377300</name>
</gene>
<evidence type="ECO:0000313" key="2">
    <source>
        <dbReference type="Proteomes" id="UP001065298"/>
    </source>
</evidence>
<protein>
    <submittedName>
        <fullName evidence="1">Uncharacterized protein</fullName>
    </submittedName>
</protein>
<accession>A0ACC0QCM8</accession>
<dbReference type="Proteomes" id="UP001065298">
    <property type="component" value="Chromosome 12"/>
</dbReference>
<comment type="caution">
    <text evidence="1">The sequence shown here is derived from an EMBL/GenBank/DDBJ whole genome shotgun (WGS) entry which is preliminary data.</text>
</comment>